<dbReference type="HOGENOM" id="CLU_010194_1_3_0"/>
<keyword evidence="8" id="KW-0275">Fatty acid biosynthesis</keyword>
<dbReference type="InterPro" id="IPR011284">
    <property type="entry name" value="3oxo_ACP_reduc"/>
</dbReference>
<keyword evidence="8" id="KW-0443">Lipid metabolism</keyword>
<dbReference type="RefSeq" id="WP_148306360.1">
    <property type="nucleotide sequence ID" value="NZ_CP007128.1"/>
</dbReference>
<dbReference type="FunFam" id="3.40.50.720:FF:000115">
    <property type="entry name" value="3-oxoacyl-[acyl-carrier-protein] reductase FabG"/>
    <property type="match status" value="1"/>
</dbReference>
<dbReference type="GO" id="GO:0051287">
    <property type="term" value="F:NAD binding"/>
    <property type="evidence" value="ECO:0007669"/>
    <property type="project" value="UniProtKB-UniRule"/>
</dbReference>
<proteinExistence type="inferred from homology"/>
<feature type="binding site" evidence="7">
    <location>
        <position position="88"/>
    </location>
    <ligand>
        <name>NADP(+)</name>
        <dbReference type="ChEBI" id="CHEBI:58349"/>
    </ligand>
</feature>
<dbReference type="OrthoDB" id="9804774at2"/>
<comment type="pathway">
    <text evidence="8">Lipid metabolism; fatty acid biosynthesis.</text>
</comment>
<dbReference type="CDD" id="cd05333">
    <property type="entry name" value="BKR_SDR_c"/>
    <property type="match status" value="1"/>
</dbReference>
<dbReference type="EC" id="1.1.1.100" evidence="8"/>
<dbReference type="NCBIfam" id="NF005559">
    <property type="entry name" value="PRK07231.1"/>
    <property type="match status" value="1"/>
</dbReference>
<gene>
    <name evidence="10" type="ORF">J421_3270</name>
</gene>
<keyword evidence="11" id="KW-1185">Reference proteome</keyword>
<evidence type="ECO:0000313" key="11">
    <source>
        <dbReference type="Proteomes" id="UP000019151"/>
    </source>
</evidence>
<keyword evidence="8" id="KW-0444">Lipid biosynthesis</keyword>
<evidence type="ECO:0000259" key="9">
    <source>
        <dbReference type="SMART" id="SM00822"/>
    </source>
</evidence>
<dbReference type="PROSITE" id="PS00061">
    <property type="entry name" value="ADH_SHORT"/>
    <property type="match status" value="1"/>
</dbReference>
<keyword evidence="8" id="KW-0276">Fatty acid metabolism</keyword>
<dbReference type="InParanoid" id="W0RK48"/>
<dbReference type="GO" id="GO:0006633">
    <property type="term" value="P:fatty acid biosynthetic process"/>
    <property type="evidence" value="ECO:0007669"/>
    <property type="project" value="UniProtKB-UniPathway"/>
</dbReference>
<dbReference type="UniPathway" id="UPA00094"/>
<evidence type="ECO:0000256" key="3">
    <source>
        <dbReference type="ARBA" id="ARBA00022857"/>
    </source>
</evidence>
<accession>W0RK48</accession>
<dbReference type="InterPro" id="IPR050259">
    <property type="entry name" value="SDR"/>
</dbReference>
<feature type="binding site" evidence="7">
    <location>
        <position position="186"/>
    </location>
    <ligand>
        <name>NADP(+)</name>
        <dbReference type="ChEBI" id="CHEBI:58349"/>
    </ligand>
</feature>
<protein>
    <recommendedName>
        <fullName evidence="8">3-oxoacyl-[acyl-carrier-protein] reductase</fullName>
        <ecNumber evidence="8">1.1.1.100</ecNumber>
    </recommendedName>
</protein>
<dbReference type="NCBIfam" id="TIGR01830">
    <property type="entry name" value="3oxo_ACP_reduc"/>
    <property type="match status" value="1"/>
</dbReference>
<dbReference type="Pfam" id="PF13561">
    <property type="entry name" value="adh_short_C2"/>
    <property type="match status" value="1"/>
</dbReference>
<dbReference type="Proteomes" id="UP000019151">
    <property type="component" value="Chromosome"/>
</dbReference>
<dbReference type="PANTHER" id="PTHR42879:SF2">
    <property type="entry name" value="3-OXOACYL-[ACYL-CARRIER-PROTEIN] REDUCTASE FABG"/>
    <property type="match status" value="1"/>
</dbReference>
<dbReference type="PRINTS" id="PR00080">
    <property type="entry name" value="SDRFAMILY"/>
</dbReference>
<evidence type="ECO:0000256" key="8">
    <source>
        <dbReference type="RuleBase" id="RU366074"/>
    </source>
</evidence>
<comment type="subunit">
    <text evidence="8">Homotetramer.</text>
</comment>
<dbReference type="FunCoup" id="W0RK48">
    <property type="interactions" value="523"/>
</dbReference>
<dbReference type="SMART" id="SM00822">
    <property type="entry name" value="PKS_KR"/>
    <property type="match status" value="1"/>
</dbReference>
<comment type="similarity">
    <text evidence="2 8">Belongs to the short-chain dehydrogenases/reductases (SDR) family.</text>
</comment>
<reference evidence="10 11" key="1">
    <citation type="journal article" date="2014" name="Genome Announc.">
        <title>Genome Sequence and Methylome of Soil Bacterium Gemmatirosa kalamazoonensis KBS708T, a Member of the Rarely Cultivated Gemmatimonadetes Phylum.</title>
        <authorList>
            <person name="Debruyn J.M."/>
            <person name="Radosevich M."/>
            <person name="Wommack K.E."/>
            <person name="Polson S.W."/>
            <person name="Hauser L.J."/>
            <person name="Fawaz M.N."/>
            <person name="Korlach J."/>
            <person name="Tsai Y.C."/>
        </authorList>
    </citation>
    <scope>NUCLEOTIDE SEQUENCE [LARGE SCALE GENOMIC DNA]</scope>
    <source>
        <strain evidence="10 11">KBS708</strain>
    </source>
</reference>
<dbReference type="KEGG" id="gba:J421_3270"/>
<dbReference type="InterPro" id="IPR002347">
    <property type="entry name" value="SDR_fam"/>
</dbReference>
<dbReference type="Gene3D" id="3.40.50.720">
    <property type="entry name" value="NAD(P)-binding Rossmann-like Domain"/>
    <property type="match status" value="1"/>
</dbReference>
<organism evidence="10 11">
    <name type="scientific">Gemmatirosa kalamazoonensis</name>
    <dbReference type="NCBI Taxonomy" id="861299"/>
    <lineage>
        <taxon>Bacteria</taxon>
        <taxon>Pseudomonadati</taxon>
        <taxon>Gemmatimonadota</taxon>
        <taxon>Gemmatimonadia</taxon>
        <taxon>Gemmatimonadales</taxon>
        <taxon>Gemmatimonadaceae</taxon>
        <taxon>Gemmatirosa</taxon>
    </lineage>
</organism>
<feature type="binding site" evidence="7">
    <location>
        <begin position="14"/>
        <end position="17"/>
    </location>
    <ligand>
        <name>NADP(+)</name>
        <dbReference type="ChEBI" id="CHEBI:58349"/>
    </ligand>
</feature>
<dbReference type="GO" id="GO:0004316">
    <property type="term" value="F:3-oxoacyl-[acyl-carrier-protein] reductase (NADPH) activity"/>
    <property type="evidence" value="ECO:0007669"/>
    <property type="project" value="UniProtKB-UniRule"/>
</dbReference>
<feature type="binding site" evidence="7">
    <location>
        <begin position="153"/>
        <end position="157"/>
    </location>
    <ligand>
        <name>NADP(+)</name>
        <dbReference type="ChEBI" id="CHEBI:58349"/>
    </ligand>
</feature>
<evidence type="ECO:0000256" key="7">
    <source>
        <dbReference type="PIRSR" id="PIRSR611284-2"/>
    </source>
</evidence>
<dbReference type="InterPro" id="IPR057326">
    <property type="entry name" value="KR_dom"/>
</dbReference>
<feature type="active site" description="Proton acceptor" evidence="6">
    <location>
        <position position="153"/>
    </location>
</feature>
<name>W0RK48_9BACT</name>
<dbReference type="STRING" id="861299.J421_3270"/>
<keyword evidence="4 8" id="KW-0560">Oxidoreductase</keyword>
<dbReference type="eggNOG" id="COG1028">
    <property type="taxonomic scope" value="Bacteria"/>
</dbReference>
<evidence type="ECO:0000256" key="5">
    <source>
        <dbReference type="ARBA" id="ARBA00048508"/>
    </source>
</evidence>
<evidence type="ECO:0000256" key="6">
    <source>
        <dbReference type="PIRSR" id="PIRSR611284-1"/>
    </source>
</evidence>
<dbReference type="AlphaFoldDB" id="W0RK48"/>
<dbReference type="PRINTS" id="PR00081">
    <property type="entry name" value="GDHRDH"/>
</dbReference>
<dbReference type="NCBIfam" id="NF009466">
    <property type="entry name" value="PRK12826.1-2"/>
    <property type="match status" value="1"/>
</dbReference>
<evidence type="ECO:0000256" key="1">
    <source>
        <dbReference type="ARBA" id="ARBA00002607"/>
    </source>
</evidence>
<dbReference type="PATRIC" id="fig|861299.3.peg.3323"/>
<sequence length="245" mass="25238">MQIDLSGRVALVTGSTRGIGRAIAERLAGAGATVAVVGRDQGRAEEAAAQIGGSARGFACDVSDVAQAAALVSSVEQTLGSCDILVNNAGLTRDNLLLRLKDDDWNAVIDANLRGAFATMRAASRGMMKRRWGRMINIASVVGITGNKGQANYAASKAGLIGLTKSVAKELASRNILANVVAPGLIETDMTAAMPDEARAQMASAIPLERVGKPEDIANAVLFLASDLAAYVTGQVLVVDGGMVM</sequence>
<dbReference type="InterPro" id="IPR036291">
    <property type="entry name" value="NAD(P)-bd_dom_sf"/>
</dbReference>
<evidence type="ECO:0000256" key="2">
    <source>
        <dbReference type="ARBA" id="ARBA00006484"/>
    </source>
</evidence>
<keyword evidence="3 7" id="KW-0521">NADP</keyword>
<comment type="catalytic activity">
    <reaction evidence="5 8">
        <text>a (3R)-hydroxyacyl-[ACP] + NADP(+) = a 3-oxoacyl-[ACP] + NADPH + H(+)</text>
        <dbReference type="Rhea" id="RHEA:17397"/>
        <dbReference type="Rhea" id="RHEA-COMP:9916"/>
        <dbReference type="Rhea" id="RHEA-COMP:9945"/>
        <dbReference type="ChEBI" id="CHEBI:15378"/>
        <dbReference type="ChEBI" id="CHEBI:57783"/>
        <dbReference type="ChEBI" id="CHEBI:58349"/>
        <dbReference type="ChEBI" id="CHEBI:78776"/>
        <dbReference type="ChEBI" id="CHEBI:78827"/>
        <dbReference type="EC" id="1.1.1.100"/>
    </reaction>
</comment>
<dbReference type="SUPFAM" id="SSF51735">
    <property type="entry name" value="NAD(P)-binding Rossmann-fold domains"/>
    <property type="match status" value="1"/>
</dbReference>
<evidence type="ECO:0000313" key="10">
    <source>
        <dbReference type="EMBL" id="AHG90807.1"/>
    </source>
</evidence>
<feature type="domain" description="Ketoreductase" evidence="9">
    <location>
        <begin position="8"/>
        <end position="186"/>
    </location>
</feature>
<dbReference type="EMBL" id="CP007128">
    <property type="protein sequence ID" value="AHG90807.1"/>
    <property type="molecule type" value="Genomic_DNA"/>
</dbReference>
<evidence type="ECO:0000256" key="4">
    <source>
        <dbReference type="ARBA" id="ARBA00023002"/>
    </source>
</evidence>
<comment type="function">
    <text evidence="1 8">Catalyzes the NADPH-dependent reduction of beta-ketoacyl-ACP substrates to beta-hydroxyacyl-ACP products, the first reductive step in the elongation cycle of fatty acid biosynthesis.</text>
</comment>
<dbReference type="PANTHER" id="PTHR42879">
    <property type="entry name" value="3-OXOACYL-(ACYL-CARRIER-PROTEIN) REDUCTASE"/>
    <property type="match status" value="1"/>
</dbReference>
<dbReference type="InterPro" id="IPR020904">
    <property type="entry name" value="Sc_DH/Rdtase_CS"/>
</dbReference>